<evidence type="ECO:0000256" key="1">
    <source>
        <dbReference type="SAM" id="MobiDB-lite"/>
    </source>
</evidence>
<sequence length="162" mass="17135">MTRRTGSDRSRGTGRTRSDGAPAALGELSAEIAQLLVGLPLDYGTTVEQIAALLAGEPRNTSHVSAVIAVIVHDALADPFRETTSNRWREHLPAWLRPQMVGATVRRLLSAEVLIPTGRYVRSTDTRGGNGGKLMPVYALNLAAPALLARRDAAASGQAVSA</sequence>
<gene>
    <name evidence="2" type="ORF">FKR81_32355</name>
</gene>
<name>A0A563EKB9_9PSEU</name>
<reference evidence="2 3" key="1">
    <citation type="submission" date="2019-07" db="EMBL/GenBank/DDBJ databases">
        <title>Lentzea xizangensis sp. nov., isolated from Qinghai-Tibetan Plateau Soils.</title>
        <authorList>
            <person name="Huang J."/>
        </authorList>
    </citation>
    <scope>NUCLEOTIDE SEQUENCE [LARGE SCALE GENOMIC DNA]</scope>
    <source>
        <strain evidence="2 3">FXJ1.1311</strain>
    </source>
</reference>
<proteinExistence type="predicted"/>
<dbReference type="OrthoDB" id="3687074at2"/>
<comment type="caution">
    <text evidence="2">The sequence shown here is derived from an EMBL/GenBank/DDBJ whole genome shotgun (WGS) entry which is preliminary data.</text>
</comment>
<protein>
    <submittedName>
        <fullName evidence="2">Uncharacterized protein</fullName>
    </submittedName>
</protein>
<keyword evidence="3" id="KW-1185">Reference proteome</keyword>
<dbReference type="EMBL" id="VOBR01000026">
    <property type="protein sequence ID" value="TWP47408.1"/>
    <property type="molecule type" value="Genomic_DNA"/>
</dbReference>
<evidence type="ECO:0000313" key="2">
    <source>
        <dbReference type="EMBL" id="TWP47408.1"/>
    </source>
</evidence>
<evidence type="ECO:0000313" key="3">
    <source>
        <dbReference type="Proteomes" id="UP000316639"/>
    </source>
</evidence>
<feature type="region of interest" description="Disordered" evidence="1">
    <location>
        <begin position="1"/>
        <end position="22"/>
    </location>
</feature>
<dbReference type="AlphaFoldDB" id="A0A563EKB9"/>
<dbReference type="RefSeq" id="WP_146357838.1">
    <property type="nucleotide sequence ID" value="NZ_VOBR01000026.1"/>
</dbReference>
<dbReference type="Proteomes" id="UP000316639">
    <property type="component" value="Unassembled WGS sequence"/>
</dbReference>
<feature type="compositionally biased region" description="Basic and acidic residues" evidence="1">
    <location>
        <begin position="1"/>
        <end position="11"/>
    </location>
</feature>
<accession>A0A563EKB9</accession>
<organism evidence="2 3">
    <name type="scientific">Lentzea tibetensis</name>
    <dbReference type="NCBI Taxonomy" id="2591470"/>
    <lineage>
        <taxon>Bacteria</taxon>
        <taxon>Bacillati</taxon>
        <taxon>Actinomycetota</taxon>
        <taxon>Actinomycetes</taxon>
        <taxon>Pseudonocardiales</taxon>
        <taxon>Pseudonocardiaceae</taxon>
        <taxon>Lentzea</taxon>
    </lineage>
</organism>